<organism evidence="3 4">
    <name type="scientific">Fusarium austroafricanum</name>
    <dbReference type="NCBI Taxonomy" id="2364996"/>
    <lineage>
        <taxon>Eukaryota</taxon>
        <taxon>Fungi</taxon>
        <taxon>Dikarya</taxon>
        <taxon>Ascomycota</taxon>
        <taxon>Pezizomycotina</taxon>
        <taxon>Sordariomycetes</taxon>
        <taxon>Hypocreomycetidae</taxon>
        <taxon>Hypocreales</taxon>
        <taxon>Nectriaceae</taxon>
        <taxon>Fusarium</taxon>
        <taxon>Fusarium concolor species complex</taxon>
    </lineage>
</organism>
<evidence type="ECO:0000256" key="1">
    <source>
        <dbReference type="PROSITE-ProRule" id="PRU00175"/>
    </source>
</evidence>
<proteinExistence type="predicted"/>
<sequence>MYWPNIKDMIERGEADLAFLDLDCAICGDQMEIEPSGRKNDASNLGHAAHILPCGHIIGLSCLHEAWNYASENFIDILCPDCKTNVDYSACGHTCYGMPVPPSMDKLDSLPPLITDGGKIADYCRSCLINDMLARCNISLMTDHQVPKDVKDVKDVHIGISIKSQGEAFYSRPVDGPLEDIKMTKDMKKAIRAIKRLSDAQGSIWGGAMLGDSKIKIHHFGTPVLAENTFIDWVDYMFTHCREEVLGLTEWQLKDKFCGVRGLDRGRMAGRVGWLWLCGDQ</sequence>
<feature type="domain" description="RING-type" evidence="2">
    <location>
        <begin position="24"/>
        <end position="83"/>
    </location>
</feature>
<dbReference type="InterPro" id="IPR013083">
    <property type="entry name" value="Znf_RING/FYVE/PHD"/>
</dbReference>
<dbReference type="InterPro" id="IPR001841">
    <property type="entry name" value="Znf_RING"/>
</dbReference>
<dbReference type="AlphaFoldDB" id="A0A8H4NPA2"/>
<keyword evidence="1" id="KW-0862">Zinc</keyword>
<dbReference type="Proteomes" id="UP000605986">
    <property type="component" value="Unassembled WGS sequence"/>
</dbReference>
<dbReference type="Gene3D" id="3.30.40.10">
    <property type="entry name" value="Zinc/RING finger domain, C3HC4 (zinc finger)"/>
    <property type="match status" value="1"/>
</dbReference>
<dbReference type="EMBL" id="JAADJG010000494">
    <property type="protein sequence ID" value="KAF4445919.1"/>
    <property type="molecule type" value="Genomic_DNA"/>
</dbReference>
<gene>
    <name evidence="3" type="ORF">F53441_10390</name>
</gene>
<name>A0A8H4NPA2_9HYPO</name>
<dbReference type="GO" id="GO:0008270">
    <property type="term" value="F:zinc ion binding"/>
    <property type="evidence" value="ECO:0007669"/>
    <property type="project" value="UniProtKB-KW"/>
</dbReference>
<accession>A0A8H4NPA2</accession>
<dbReference type="OrthoDB" id="8062037at2759"/>
<protein>
    <recommendedName>
        <fullName evidence="2">RING-type domain-containing protein</fullName>
    </recommendedName>
</protein>
<evidence type="ECO:0000313" key="4">
    <source>
        <dbReference type="Proteomes" id="UP000605986"/>
    </source>
</evidence>
<dbReference type="PROSITE" id="PS50089">
    <property type="entry name" value="ZF_RING_2"/>
    <property type="match status" value="1"/>
</dbReference>
<evidence type="ECO:0000259" key="2">
    <source>
        <dbReference type="PROSITE" id="PS50089"/>
    </source>
</evidence>
<comment type="caution">
    <text evidence="3">The sequence shown here is derived from an EMBL/GenBank/DDBJ whole genome shotgun (WGS) entry which is preliminary data.</text>
</comment>
<reference evidence="3" key="1">
    <citation type="submission" date="2020-01" db="EMBL/GenBank/DDBJ databases">
        <title>Identification and distribution of gene clusters putatively required for synthesis of sphingolipid metabolism inhibitors in phylogenetically diverse species of the filamentous fungus Fusarium.</title>
        <authorList>
            <person name="Kim H.-S."/>
            <person name="Busman M."/>
            <person name="Brown D.W."/>
            <person name="Divon H."/>
            <person name="Uhlig S."/>
            <person name="Proctor R.H."/>
        </authorList>
    </citation>
    <scope>NUCLEOTIDE SEQUENCE</scope>
    <source>
        <strain evidence="3">NRRL 53441</strain>
    </source>
</reference>
<keyword evidence="1" id="KW-0479">Metal-binding</keyword>
<dbReference type="SUPFAM" id="SSF57850">
    <property type="entry name" value="RING/U-box"/>
    <property type="match status" value="1"/>
</dbReference>
<keyword evidence="4" id="KW-1185">Reference proteome</keyword>
<keyword evidence="1" id="KW-0863">Zinc-finger</keyword>
<evidence type="ECO:0000313" key="3">
    <source>
        <dbReference type="EMBL" id="KAF4445919.1"/>
    </source>
</evidence>